<keyword evidence="3" id="KW-0378">Hydrolase</keyword>
<accession>K2JPL0</accession>
<dbReference type="PANTHER" id="PTHR10885">
    <property type="entry name" value="ISOPENTENYL-DIPHOSPHATE DELTA-ISOMERASE"/>
    <property type="match status" value="1"/>
</dbReference>
<dbReference type="InterPro" id="IPR000086">
    <property type="entry name" value="NUDIX_hydrolase_dom"/>
</dbReference>
<dbReference type="EMBL" id="AMRI01000003">
    <property type="protein sequence ID" value="EKE77138.1"/>
    <property type="molecule type" value="Genomic_DNA"/>
</dbReference>
<dbReference type="RefSeq" id="WP_008482816.1">
    <property type="nucleotide sequence ID" value="NZ_AMRI01000003.1"/>
</dbReference>
<name>K2JPL0_9GAMM</name>
<protein>
    <submittedName>
        <fullName evidence="3">NUDIX hydrolase</fullName>
    </submittedName>
</protein>
<dbReference type="OrthoDB" id="517136at2"/>
<dbReference type="Pfam" id="PF00293">
    <property type="entry name" value="NUDIX"/>
    <property type="match status" value="1"/>
</dbReference>
<gene>
    <name evidence="3" type="ORF">B3C1_02995</name>
</gene>
<dbReference type="AlphaFoldDB" id="K2JPL0"/>
<dbReference type="eggNOG" id="COG1443">
    <property type="taxonomic scope" value="Bacteria"/>
</dbReference>
<evidence type="ECO:0000259" key="2">
    <source>
        <dbReference type="PROSITE" id="PS51462"/>
    </source>
</evidence>
<comment type="cofactor">
    <cofactor evidence="1">
        <name>Mg(2+)</name>
        <dbReference type="ChEBI" id="CHEBI:18420"/>
    </cofactor>
</comment>
<comment type="caution">
    <text evidence="3">The sequence shown here is derived from an EMBL/GenBank/DDBJ whole genome shotgun (WGS) entry which is preliminary data.</text>
</comment>
<sequence length="165" mass="18564">MHEEWMVQVDDTDQPLARVLRSQFAFGRDIHRTTFIFVLDSQHRLCVQTRSPHKGYCPGLRDLAAGGVVDWQESYLDSAKRELAEELGIEAPLVLMGKFRHKSAGNYSFATVYGCRHDGPISPQDDEVTGYEWLALDKVLASPGPAFTPDSLDAFGRFKGFLPYL</sequence>
<dbReference type="SUPFAM" id="SSF55811">
    <property type="entry name" value="Nudix"/>
    <property type="match status" value="1"/>
</dbReference>
<dbReference type="Proteomes" id="UP000006755">
    <property type="component" value="Unassembled WGS sequence"/>
</dbReference>
<dbReference type="PANTHER" id="PTHR10885:SF0">
    <property type="entry name" value="ISOPENTENYL-DIPHOSPHATE DELTA-ISOMERASE"/>
    <property type="match status" value="1"/>
</dbReference>
<feature type="domain" description="Nudix hydrolase" evidence="2">
    <location>
        <begin position="29"/>
        <end position="157"/>
    </location>
</feature>
<keyword evidence="4" id="KW-1185">Reference proteome</keyword>
<organism evidence="3 4">
    <name type="scientific">Gallaecimonas xiamenensis 3-C-1</name>
    <dbReference type="NCBI Taxonomy" id="745411"/>
    <lineage>
        <taxon>Bacteria</taxon>
        <taxon>Pseudomonadati</taxon>
        <taxon>Pseudomonadota</taxon>
        <taxon>Gammaproteobacteria</taxon>
        <taxon>Enterobacterales</taxon>
        <taxon>Gallaecimonadaceae</taxon>
        <taxon>Gallaecimonas</taxon>
    </lineage>
</organism>
<proteinExistence type="predicted"/>
<evidence type="ECO:0000256" key="1">
    <source>
        <dbReference type="ARBA" id="ARBA00001946"/>
    </source>
</evidence>
<evidence type="ECO:0000313" key="4">
    <source>
        <dbReference type="Proteomes" id="UP000006755"/>
    </source>
</evidence>
<dbReference type="Gene3D" id="3.90.79.10">
    <property type="entry name" value="Nucleoside Triphosphate Pyrophosphohydrolase"/>
    <property type="match status" value="1"/>
</dbReference>
<dbReference type="GO" id="GO:0016787">
    <property type="term" value="F:hydrolase activity"/>
    <property type="evidence" value="ECO:0007669"/>
    <property type="project" value="UniProtKB-KW"/>
</dbReference>
<evidence type="ECO:0000313" key="3">
    <source>
        <dbReference type="EMBL" id="EKE77138.1"/>
    </source>
</evidence>
<dbReference type="STRING" id="745411.B3C1_02995"/>
<reference evidence="3 4" key="1">
    <citation type="journal article" date="2012" name="J. Bacteriol.">
        <title>Genome Sequence of Gallaecimonas xiamenensis Type Strain 3-C-1.</title>
        <authorList>
            <person name="Lai Q."/>
            <person name="Wang L."/>
            <person name="Wang W."/>
            <person name="Shao Z."/>
        </authorList>
    </citation>
    <scope>NUCLEOTIDE SEQUENCE [LARGE SCALE GENOMIC DNA]</scope>
    <source>
        <strain evidence="3 4">3-C-1</strain>
    </source>
</reference>
<dbReference type="InterPro" id="IPR015797">
    <property type="entry name" value="NUDIX_hydrolase-like_dom_sf"/>
</dbReference>
<dbReference type="PROSITE" id="PS51462">
    <property type="entry name" value="NUDIX"/>
    <property type="match status" value="1"/>
</dbReference>